<name>A0ABM7Y1M9_9PROT</name>
<dbReference type="InterPro" id="IPR016071">
    <property type="entry name" value="Staphylococal_nuclease_OB-fold"/>
</dbReference>
<sequence>MLMLSPCSADVTAEATEFRARAEGVTDGDTITVLTEQRLQVRVRLAEIHAPERRHAFGHRARQMPTGRAFERRVLIAVTGIDRNRRVIGRVFLGSLDVNVEMARRGDAWVFRVTRTVPPCCASRRRRARRVTVYGHSSKRSAWRRGNGVPIDAVNDAAGARRYTTRPVRADHSRRNSTHSAVRIPLTS</sequence>
<keyword evidence="4" id="KW-1185">Reference proteome</keyword>
<reference evidence="3 4" key="1">
    <citation type="journal article" date="2016" name="Microbes Environ.">
        <title>Phylogenetically diverse aerobic anoxygenic phototrophic bacteria isolated from epilithic biofilms in Tama river, Japan.</title>
        <authorList>
            <person name="Hirose S."/>
            <person name="Matsuura K."/>
            <person name="Haruta S."/>
        </authorList>
    </citation>
    <scope>NUCLEOTIDE SEQUENCE [LARGE SCALE GENOMIC DNA]</scope>
    <source>
        <strain evidence="3 4">S08</strain>
    </source>
</reference>
<feature type="domain" description="TNase-like" evidence="2">
    <location>
        <begin position="16"/>
        <end position="145"/>
    </location>
</feature>
<dbReference type="SUPFAM" id="SSF50199">
    <property type="entry name" value="Staphylococcal nuclease"/>
    <property type="match status" value="1"/>
</dbReference>
<protein>
    <recommendedName>
        <fullName evidence="2">TNase-like domain-containing protein</fullName>
    </recommendedName>
</protein>
<dbReference type="Proteomes" id="UP000831327">
    <property type="component" value="Chromosome"/>
</dbReference>
<dbReference type="SMART" id="SM00318">
    <property type="entry name" value="SNc"/>
    <property type="match status" value="1"/>
</dbReference>
<evidence type="ECO:0000259" key="2">
    <source>
        <dbReference type="PROSITE" id="PS50830"/>
    </source>
</evidence>
<dbReference type="Gene3D" id="2.40.50.90">
    <property type="match status" value="1"/>
</dbReference>
<evidence type="ECO:0000313" key="4">
    <source>
        <dbReference type="Proteomes" id="UP000831327"/>
    </source>
</evidence>
<gene>
    <name evidence="3" type="ORF">Rmf_16360</name>
</gene>
<proteinExistence type="predicted"/>
<evidence type="ECO:0000313" key="3">
    <source>
        <dbReference type="EMBL" id="BDG71707.1"/>
    </source>
</evidence>
<dbReference type="PROSITE" id="PS50830">
    <property type="entry name" value="TNASE_3"/>
    <property type="match status" value="1"/>
</dbReference>
<evidence type="ECO:0000256" key="1">
    <source>
        <dbReference type="SAM" id="MobiDB-lite"/>
    </source>
</evidence>
<accession>A0ABM7Y1M9</accession>
<dbReference type="InterPro" id="IPR035437">
    <property type="entry name" value="SNase_OB-fold_sf"/>
</dbReference>
<feature type="region of interest" description="Disordered" evidence="1">
    <location>
        <begin position="168"/>
        <end position="188"/>
    </location>
</feature>
<dbReference type="EMBL" id="AP025637">
    <property type="protein sequence ID" value="BDG71707.1"/>
    <property type="molecule type" value="Genomic_DNA"/>
</dbReference>
<dbReference type="Pfam" id="PF00565">
    <property type="entry name" value="SNase"/>
    <property type="match status" value="1"/>
</dbReference>
<organism evidence="3 4">
    <name type="scientific">Roseomonas fluvialis</name>
    <dbReference type="NCBI Taxonomy" id="1750527"/>
    <lineage>
        <taxon>Bacteria</taxon>
        <taxon>Pseudomonadati</taxon>
        <taxon>Pseudomonadota</taxon>
        <taxon>Alphaproteobacteria</taxon>
        <taxon>Acetobacterales</taxon>
        <taxon>Roseomonadaceae</taxon>
        <taxon>Roseomonas</taxon>
    </lineage>
</organism>